<comment type="caution">
    <text evidence="10">The sequence shown here is derived from an EMBL/GenBank/DDBJ whole genome shotgun (WGS) entry which is preliminary data.</text>
</comment>
<accession>A0A8H5BEB9</accession>
<feature type="region of interest" description="Disordered" evidence="8">
    <location>
        <begin position="434"/>
        <end position="465"/>
    </location>
</feature>
<keyword evidence="7 9" id="KW-0472">Membrane</keyword>
<feature type="transmembrane region" description="Helical" evidence="9">
    <location>
        <begin position="139"/>
        <end position="158"/>
    </location>
</feature>
<proteinExistence type="predicted"/>
<dbReference type="EMBL" id="JAACJJ010000028">
    <property type="protein sequence ID" value="KAF5321331.1"/>
    <property type="molecule type" value="Genomic_DNA"/>
</dbReference>
<evidence type="ECO:0000256" key="5">
    <source>
        <dbReference type="ARBA" id="ARBA00022989"/>
    </source>
</evidence>
<keyword evidence="5 9" id="KW-1133">Transmembrane helix</keyword>
<feature type="region of interest" description="Disordered" evidence="8">
    <location>
        <begin position="88"/>
        <end position="110"/>
    </location>
</feature>
<evidence type="ECO:0000256" key="8">
    <source>
        <dbReference type="SAM" id="MobiDB-lite"/>
    </source>
</evidence>
<evidence type="ECO:0000256" key="1">
    <source>
        <dbReference type="ARBA" id="ARBA00004477"/>
    </source>
</evidence>
<dbReference type="PANTHER" id="PTHR23129">
    <property type="entry name" value="ACYL-COENZYME A DIPHOSPHATASE FITM2"/>
    <property type="match status" value="1"/>
</dbReference>
<dbReference type="GO" id="GO:0010945">
    <property type="term" value="F:coenzyme A diphosphatase activity"/>
    <property type="evidence" value="ECO:0007669"/>
    <property type="project" value="InterPro"/>
</dbReference>
<keyword evidence="3" id="KW-0378">Hydrolase</keyword>
<dbReference type="GO" id="GO:0019915">
    <property type="term" value="P:lipid storage"/>
    <property type="evidence" value="ECO:0007669"/>
    <property type="project" value="InterPro"/>
</dbReference>
<reference evidence="10 11" key="1">
    <citation type="journal article" date="2020" name="ISME J.">
        <title>Uncovering the hidden diversity of litter-decomposition mechanisms in mushroom-forming fungi.</title>
        <authorList>
            <person name="Floudas D."/>
            <person name="Bentzer J."/>
            <person name="Ahren D."/>
            <person name="Johansson T."/>
            <person name="Persson P."/>
            <person name="Tunlid A."/>
        </authorList>
    </citation>
    <scope>NUCLEOTIDE SEQUENCE [LARGE SCALE GENOMIC DNA]</scope>
    <source>
        <strain evidence="10 11">CBS 101986</strain>
    </source>
</reference>
<comment type="subcellular location">
    <subcellularLocation>
        <location evidence="1">Endoplasmic reticulum membrane</location>
        <topology evidence="1">Multi-pass membrane protein</topology>
    </subcellularLocation>
</comment>
<protein>
    <submittedName>
        <fullName evidence="10">Uncharacterized protein</fullName>
    </submittedName>
</protein>
<organism evidence="10 11">
    <name type="scientific">Psilocybe cf. subviscida</name>
    <dbReference type="NCBI Taxonomy" id="2480587"/>
    <lineage>
        <taxon>Eukaryota</taxon>
        <taxon>Fungi</taxon>
        <taxon>Dikarya</taxon>
        <taxon>Basidiomycota</taxon>
        <taxon>Agaricomycotina</taxon>
        <taxon>Agaricomycetes</taxon>
        <taxon>Agaricomycetidae</taxon>
        <taxon>Agaricales</taxon>
        <taxon>Agaricineae</taxon>
        <taxon>Strophariaceae</taxon>
        <taxon>Psilocybe</taxon>
    </lineage>
</organism>
<evidence type="ECO:0000256" key="4">
    <source>
        <dbReference type="ARBA" id="ARBA00022824"/>
    </source>
</evidence>
<dbReference type="OrthoDB" id="5579088at2759"/>
<dbReference type="PANTHER" id="PTHR23129:SF0">
    <property type="entry name" value="ACYL-COENZYME A DIPHOSPHATASE FITM2"/>
    <property type="match status" value="1"/>
</dbReference>
<sequence>MGLPFLTFVGLSVILTLGTVYSVVYQTYLDTSNPLLSYAPHPLADTHYFASKKSLLNTIFIKNAWGWTSAVFFLLFALASKLPTDPLPPPAAGEETEEKKNGRFVYRPVDTSPNSKRKLLRWEDAPSDSQRFAATIRPLLRWVVLTAAWALFTAWFFGPALLTRLTLVTGGECVLVMPPTLSAPPTNADFKITAMPTEARVFPVPAYLCHSNTPVGVDSHPALFANLFADPSPDGSSSGLSGMTNLALDELVKQGYKARPRIRRGHDVSGHVFLITVAALFIAELIQAALARLRALDTRVPRVTEGRRVGFYESLLTRAIEAERNAADPYERNSSPNQHNGNVRETKGRSRVERRVAAYKFAVGVASALLGVWVLAMYTTGIYFHTPLEKATGFVLGAATYVFSLYLMPNRDPSFTHSSNTRLWRAVSMMSQESESPPRLPSFTPLALTPPMTSGVGGEPSQRATPAFLHEDKGNKCAIIAWHARKVRLKNIEPARRPGICPTRPRAGWVHNREIKGGLDIIEGPIALEGLWGPPYQQRPAGRDIEDRSTISAFASRSSAASHVNYSLFHTALVLHPPSFTITTRFSFLWFTTANFSRRIIPLATPPLSSPFPIVFPVLLKPLTISHQHIIRTRPYSPFSLIASQYYSLDSDIYFSLFTLFDPIFFYLIYFYYPISLVHTQGRLACHRTSSIVPITQKNHIQHSSALSHKLPTYLLVRIKIASSWTAHSRQSRATPLSSMTIPLGDQLLIIKPYHLHALVLGRHHRT</sequence>
<keyword evidence="2 9" id="KW-0812">Transmembrane</keyword>
<dbReference type="AlphaFoldDB" id="A0A8H5BEB9"/>
<feature type="transmembrane region" description="Helical" evidence="9">
    <location>
        <begin position="59"/>
        <end position="79"/>
    </location>
</feature>
<feature type="transmembrane region" description="Helical" evidence="9">
    <location>
        <begin position="391"/>
        <end position="408"/>
    </location>
</feature>
<feature type="transmembrane region" description="Helical" evidence="9">
    <location>
        <begin position="272"/>
        <end position="293"/>
    </location>
</feature>
<dbReference type="GO" id="GO:0005789">
    <property type="term" value="C:endoplasmic reticulum membrane"/>
    <property type="evidence" value="ECO:0007669"/>
    <property type="project" value="UniProtKB-SubCell"/>
</dbReference>
<evidence type="ECO:0000313" key="10">
    <source>
        <dbReference type="EMBL" id="KAF5321331.1"/>
    </source>
</evidence>
<evidence type="ECO:0000256" key="3">
    <source>
        <dbReference type="ARBA" id="ARBA00022801"/>
    </source>
</evidence>
<dbReference type="GO" id="GO:0034389">
    <property type="term" value="P:lipid droplet organization"/>
    <property type="evidence" value="ECO:0007669"/>
    <property type="project" value="TreeGrafter"/>
</dbReference>
<evidence type="ECO:0000256" key="9">
    <source>
        <dbReference type="SAM" id="Phobius"/>
    </source>
</evidence>
<keyword evidence="11" id="KW-1185">Reference proteome</keyword>
<dbReference type="GO" id="GO:0008654">
    <property type="term" value="P:phospholipid biosynthetic process"/>
    <property type="evidence" value="ECO:0007669"/>
    <property type="project" value="TreeGrafter"/>
</dbReference>
<evidence type="ECO:0000256" key="7">
    <source>
        <dbReference type="ARBA" id="ARBA00023136"/>
    </source>
</evidence>
<dbReference type="Pfam" id="PF10261">
    <property type="entry name" value="FIT"/>
    <property type="match status" value="1"/>
</dbReference>
<evidence type="ECO:0000313" key="11">
    <source>
        <dbReference type="Proteomes" id="UP000567179"/>
    </source>
</evidence>
<keyword evidence="6" id="KW-0443">Lipid metabolism</keyword>
<dbReference type="Proteomes" id="UP000567179">
    <property type="component" value="Unassembled WGS sequence"/>
</dbReference>
<keyword evidence="4" id="KW-0256">Endoplasmic reticulum</keyword>
<feature type="compositionally biased region" description="Polar residues" evidence="8">
    <location>
        <begin position="332"/>
        <end position="341"/>
    </location>
</feature>
<evidence type="ECO:0000256" key="2">
    <source>
        <dbReference type="ARBA" id="ARBA00022692"/>
    </source>
</evidence>
<feature type="region of interest" description="Disordered" evidence="8">
    <location>
        <begin position="326"/>
        <end position="349"/>
    </location>
</feature>
<gene>
    <name evidence="10" type="ORF">D9619_001942</name>
</gene>
<evidence type="ECO:0000256" key="6">
    <source>
        <dbReference type="ARBA" id="ARBA00023098"/>
    </source>
</evidence>
<dbReference type="InterPro" id="IPR019388">
    <property type="entry name" value="FIT"/>
</dbReference>
<name>A0A8H5BEB9_9AGAR</name>
<feature type="transmembrane region" description="Helical" evidence="9">
    <location>
        <begin position="653"/>
        <end position="673"/>
    </location>
</feature>
<feature type="transmembrane region" description="Helical" evidence="9">
    <location>
        <begin position="357"/>
        <end position="379"/>
    </location>
</feature>